<dbReference type="PANTHER" id="PTHR46148:SF59">
    <property type="entry name" value="NUCLEOTIDYLTRANSFERASE, RIBONUCLEASE H"/>
    <property type="match status" value="1"/>
</dbReference>
<accession>A0A699IX62</accession>
<reference evidence="2" key="1">
    <citation type="journal article" date="2019" name="Sci. Rep.">
        <title>Draft genome of Tanacetum cinerariifolium, the natural source of mosquito coil.</title>
        <authorList>
            <person name="Yamashiro T."/>
            <person name="Shiraishi A."/>
            <person name="Satake H."/>
            <person name="Nakayama K."/>
        </authorList>
    </citation>
    <scope>NUCLEOTIDE SEQUENCE</scope>
</reference>
<protein>
    <submittedName>
        <fullName evidence="2">Putative reverse transcriptase domain-containing protein</fullName>
    </submittedName>
</protein>
<evidence type="ECO:0000313" key="2">
    <source>
        <dbReference type="EMBL" id="GEZ93311.1"/>
    </source>
</evidence>
<keyword evidence="2" id="KW-0695">RNA-directed DNA polymerase</keyword>
<dbReference type="InterPro" id="IPR000719">
    <property type="entry name" value="Prot_kinase_dom"/>
</dbReference>
<dbReference type="PANTHER" id="PTHR46148">
    <property type="entry name" value="CHROMO DOMAIN-CONTAINING PROTEIN"/>
    <property type="match status" value="1"/>
</dbReference>
<gene>
    <name evidence="2" type="ORF">Tci_565284</name>
</gene>
<dbReference type="Gene3D" id="1.10.510.10">
    <property type="entry name" value="Transferase(Phosphotransferase) domain 1"/>
    <property type="match status" value="1"/>
</dbReference>
<dbReference type="InterPro" id="IPR011009">
    <property type="entry name" value="Kinase-like_dom_sf"/>
</dbReference>
<dbReference type="InterPro" id="IPR008271">
    <property type="entry name" value="Ser/Thr_kinase_AS"/>
</dbReference>
<dbReference type="GO" id="GO:0004672">
    <property type="term" value="F:protein kinase activity"/>
    <property type="evidence" value="ECO:0007669"/>
    <property type="project" value="InterPro"/>
</dbReference>
<feature type="domain" description="Protein kinase" evidence="1">
    <location>
        <begin position="1"/>
        <end position="279"/>
    </location>
</feature>
<keyword evidence="2" id="KW-0808">Transferase</keyword>
<evidence type="ECO:0000259" key="1">
    <source>
        <dbReference type="PROSITE" id="PS50011"/>
    </source>
</evidence>
<proteinExistence type="predicted"/>
<sequence>CCSSLDYPHTGTGVKSRVIHRDVKSSNVLLDDKLTAKIFDFGVSKIGQANQLGNTNGYTGLIRGTFGYVDTEPALNLTLDEQQHSLARWAKYCIKEAWTLRSPQSANDQKGNGITTLLKRHDRCSRLKLQVKPALLSRNAMRNIIQGACDHQKSYVDVSRKPFEFQVGDKVKLKSSSWKEFICFGKRGKLNPRYIGPFKVLAKVGTVSYKHQLPRQLSKVHSTFHVSNLKKCLSDESLVIPLDEIQIDYKLYFVDEPIEILDREVKQLKQSRISIIKVR</sequence>
<dbReference type="GO" id="GO:0005524">
    <property type="term" value="F:ATP binding"/>
    <property type="evidence" value="ECO:0007669"/>
    <property type="project" value="InterPro"/>
</dbReference>
<dbReference type="PROSITE" id="PS00108">
    <property type="entry name" value="PROTEIN_KINASE_ST"/>
    <property type="match status" value="1"/>
</dbReference>
<comment type="caution">
    <text evidence="2">The sequence shown here is derived from an EMBL/GenBank/DDBJ whole genome shotgun (WGS) entry which is preliminary data.</text>
</comment>
<dbReference type="InterPro" id="IPR056924">
    <property type="entry name" value="SH3_Tf2-1"/>
</dbReference>
<organism evidence="2">
    <name type="scientific">Tanacetum cinerariifolium</name>
    <name type="common">Dalmatian daisy</name>
    <name type="synonym">Chrysanthemum cinerariifolium</name>
    <dbReference type="NCBI Taxonomy" id="118510"/>
    <lineage>
        <taxon>Eukaryota</taxon>
        <taxon>Viridiplantae</taxon>
        <taxon>Streptophyta</taxon>
        <taxon>Embryophyta</taxon>
        <taxon>Tracheophyta</taxon>
        <taxon>Spermatophyta</taxon>
        <taxon>Magnoliopsida</taxon>
        <taxon>eudicotyledons</taxon>
        <taxon>Gunneridae</taxon>
        <taxon>Pentapetalae</taxon>
        <taxon>asterids</taxon>
        <taxon>campanulids</taxon>
        <taxon>Asterales</taxon>
        <taxon>Asteraceae</taxon>
        <taxon>Asteroideae</taxon>
        <taxon>Anthemideae</taxon>
        <taxon>Anthemidinae</taxon>
        <taxon>Tanacetum</taxon>
    </lineage>
</organism>
<keyword evidence="2" id="KW-0548">Nucleotidyltransferase</keyword>
<dbReference type="Pfam" id="PF24626">
    <property type="entry name" value="SH3_Tf2-1"/>
    <property type="match status" value="1"/>
</dbReference>
<dbReference type="GO" id="GO:0003964">
    <property type="term" value="F:RNA-directed DNA polymerase activity"/>
    <property type="evidence" value="ECO:0007669"/>
    <property type="project" value="UniProtKB-KW"/>
</dbReference>
<feature type="non-terminal residue" evidence="2">
    <location>
        <position position="1"/>
    </location>
</feature>
<dbReference type="Pfam" id="PF00069">
    <property type="entry name" value="Pkinase"/>
    <property type="match status" value="1"/>
</dbReference>
<dbReference type="SUPFAM" id="SSF56112">
    <property type="entry name" value="Protein kinase-like (PK-like)"/>
    <property type="match status" value="1"/>
</dbReference>
<dbReference type="AlphaFoldDB" id="A0A699IX62"/>
<name>A0A699IX62_TANCI</name>
<dbReference type="EMBL" id="BKCJ010344025">
    <property type="protein sequence ID" value="GEZ93311.1"/>
    <property type="molecule type" value="Genomic_DNA"/>
</dbReference>
<dbReference type="PROSITE" id="PS50011">
    <property type="entry name" value="PROTEIN_KINASE_DOM"/>
    <property type="match status" value="1"/>
</dbReference>